<evidence type="ECO:0000313" key="2">
    <source>
        <dbReference type="Proteomes" id="UP001172155"/>
    </source>
</evidence>
<gene>
    <name evidence="1" type="ORF">B0T18DRAFT_389714</name>
</gene>
<dbReference type="AlphaFoldDB" id="A0AA40F3G5"/>
<dbReference type="EMBL" id="JAUKUD010000003">
    <property type="protein sequence ID" value="KAK0750262.1"/>
    <property type="molecule type" value="Genomic_DNA"/>
</dbReference>
<evidence type="ECO:0000313" key="1">
    <source>
        <dbReference type="EMBL" id="KAK0750262.1"/>
    </source>
</evidence>
<proteinExistence type="predicted"/>
<accession>A0AA40F3G5</accession>
<dbReference type="Proteomes" id="UP001172155">
    <property type="component" value="Unassembled WGS sequence"/>
</dbReference>
<name>A0AA40F3G5_9PEZI</name>
<organism evidence="1 2">
    <name type="scientific">Schizothecium vesticola</name>
    <dbReference type="NCBI Taxonomy" id="314040"/>
    <lineage>
        <taxon>Eukaryota</taxon>
        <taxon>Fungi</taxon>
        <taxon>Dikarya</taxon>
        <taxon>Ascomycota</taxon>
        <taxon>Pezizomycotina</taxon>
        <taxon>Sordariomycetes</taxon>
        <taxon>Sordariomycetidae</taxon>
        <taxon>Sordariales</taxon>
        <taxon>Schizotheciaceae</taxon>
        <taxon>Schizothecium</taxon>
    </lineage>
</organism>
<keyword evidence="2" id="KW-1185">Reference proteome</keyword>
<reference evidence="1" key="1">
    <citation type="submission" date="2023-06" db="EMBL/GenBank/DDBJ databases">
        <title>Genome-scale phylogeny and comparative genomics of the fungal order Sordariales.</title>
        <authorList>
            <consortium name="Lawrence Berkeley National Laboratory"/>
            <person name="Hensen N."/>
            <person name="Bonometti L."/>
            <person name="Westerberg I."/>
            <person name="Brannstrom I.O."/>
            <person name="Guillou S."/>
            <person name="Cros-Aarteil S."/>
            <person name="Calhoun S."/>
            <person name="Haridas S."/>
            <person name="Kuo A."/>
            <person name="Mondo S."/>
            <person name="Pangilinan J."/>
            <person name="Riley R."/>
            <person name="LaButti K."/>
            <person name="Andreopoulos B."/>
            <person name="Lipzen A."/>
            <person name="Chen C."/>
            <person name="Yanf M."/>
            <person name="Daum C."/>
            <person name="Ng V."/>
            <person name="Clum A."/>
            <person name="Steindorff A."/>
            <person name="Ohm R."/>
            <person name="Martin F."/>
            <person name="Silar P."/>
            <person name="Natvig D."/>
            <person name="Lalanne C."/>
            <person name="Gautier V."/>
            <person name="Ament-velasquez S.L."/>
            <person name="Kruys A."/>
            <person name="Hutchinson M.I."/>
            <person name="Powell A.J."/>
            <person name="Barry K."/>
            <person name="Miller A.N."/>
            <person name="Grigoriev I.V."/>
            <person name="Debuchy R."/>
            <person name="Gladieux P."/>
            <person name="Thoren M.H."/>
            <person name="Johannesson H."/>
        </authorList>
    </citation>
    <scope>NUCLEOTIDE SEQUENCE</scope>
    <source>
        <strain evidence="1">SMH3187-1</strain>
    </source>
</reference>
<comment type="caution">
    <text evidence="1">The sequence shown here is derived from an EMBL/GenBank/DDBJ whole genome shotgun (WGS) entry which is preliminary data.</text>
</comment>
<sequence>MVLFNHGQRLQVEYNRCALLIQPKHTVAIIDLKKPLFSYNQNPSVPIINISSPVRLTTVQLPSPVENIGDRKYFSLPGSAIECDDLAEVRIPYASVHEKVKAAPTLAMAQTMGLKFPHSYYSVRELADGIPEPWVSVEIMAPEYLGIWPGPLRALYNENDRSRFVLMYHDKTRPRRPHSRWYPFSAAVLKFDRNQRSG</sequence>
<protein>
    <submittedName>
        <fullName evidence="1">Uncharacterized protein</fullName>
    </submittedName>
</protein>